<evidence type="ECO:0000313" key="2">
    <source>
        <dbReference type="Proteomes" id="UP001242811"/>
    </source>
</evidence>
<accession>A0ABU0KUY8</accession>
<dbReference type="Proteomes" id="UP001242811">
    <property type="component" value="Unassembled WGS sequence"/>
</dbReference>
<sequence>MSFEGQVVIVTGAAHGIGREVAFTYAAEGARVVFADHNEEEGAPQPLQRHVMKDIRPFLFLVMCERKKIL</sequence>
<evidence type="ECO:0000313" key="1">
    <source>
        <dbReference type="EMBL" id="MDQ0493251.1"/>
    </source>
</evidence>
<keyword evidence="2" id="KW-1185">Reference proteome</keyword>
<reference evidence="1 2" key="1">
    <citation type="submission" date="2023-07" db="EMBL/GenBank/DDBJ databases">
        <title>Genomic Encyclopedia of Type Strains, Phase IV (KMG-IV): sequencing the most valuable type-strain genomes for metagenomic binning, comparative biology and taxonomic classification.</title>
        <authorList>
            <person name="Goeker M."/>
        </authorList>
    </citation>
    <scope>NUCLEOTIDE SEQUENCE [LARGE SCALE GENOMIC DNA]</scope>
    <source>
        <strain evidence="1 2">DSM 14914</strain>
    </source>
</reference>
<dbReference type="InterPro" id="IPR036291">
    <property type="entry name" value="NAD(P)-bd_dom_sf"/>
</dbReference>
<dbReference type="SUPFAM" id="SSF51735">
    <property type="entry name" value="NAD(P)-binding Rossmann-fold domains"/>
    <property type="match status" value="1"/>
</dbReference>
<dbReference type="Pfam" id="PF00106">
    <property type="entry name" value="adh_short"/>
    <property type="match status" value="1"/>
</dbReference>
<dbReference type="InterPro" id="IPR002347">
    <property type="entry name" value="SDR_fam"/>
</dbReference>
<dbReference type="Gene3D" id="3.40.50.720">
    <property type="entry name" value="NAD(P)-binding Rossmann-like Domain"/>
    <property type="match status" value="1"/>
</dbReference>
<proteinExistence type="predicted"/>
<gene>
    <name evidence="1" type="ORF">QOZ95_001409</name>
</gene>
<organism evidence="1 2">
    <name type="scientific">Paenibacillus brasilensis</name>
    <dbReference type="NCBI Taxonomy" id="128574"/>
    <lineage>
        <taxon>Bacteria</taxon>
        <taxon>Bacillati</taxon>
        <taxon>Bacillota</taxon>
        <taxon>Bacilli</taxon>
        <taxon>Bacillales</taxon>
        <taxon>Paenibacillaceae</taxon>
        <taxon>Paenibacillus</taxon>
    </lineage>
</organism>
<name>A0ABU0KUY8_9BACL</name>
<comment type="caution">
    <text evidence="1">The sequence shown here is derived from an EMBL/GenBank/DDBJ whole genome shotgun (WGS) entry which is preliminary data.</text>
</comment>
<dbReference type="EMBL" id="JAUSWA010000006">
    <property type="protein sequence ID" value="MDQ0493251.1"/>
    <property type="molecule type" value="Genomic_DNA"/>
</dbReference>
<protein>
    <submittedName>
        <fullName evidence="1">NAD(P)-dependent dehydrogenase (Short-subunit alcohol dehydrogenase family)</fullName>
    </submittedName>
</protein>